<reference evidence="1 2" key="1">
    <citation type="submission" date="2016-10" db="EMBL/GenBank/DDBJ databases">
        <title>The genome sequence of Colletotrichum fioriniae PJ7.</title>
        <authorList>
            <person name="Baroncelli R."/>
        </authorList>
    </citation>
    <scope>NUCLEOTIDE SEQUENCE [LARGE SCALE GENOMIC DNA]</scope>
    <source>
        <strain evidence="1 2">IMI 384185</strain>
    </source>
</reference>
<dbReference type="RefSeq" id="XP_060351119.1">
    <property type="nucleotide sequence ID" value="XM_060489653.1"/>
</dbReference>
<evidence type="ECO:0000313" key="1">
    <source>
        <dbReference type="EMBL" id="KAK1541987.1"/>
    </source>
</evidence>
<sequence>IATKINSAPTQRITRGYVRFTPGPSYGDATSALKKIPRYLFRVHAPSTSGKTSLKSIVSRAALCGHARSDCDIFSMPRTKQPRCSTATFAVRLGMVTTSCLGRAHYFSPFNTHCIAASCPKASRPMFRFTHAGDEGRLQLCQLHCAGMFRSGRRMGTSNDSRITLSAEATDKRCCNH</sequence>
<keyword evidence="2" id="KW-1185">Reference proteome</keyword>
<dbReference type="EMBL" id="MOPA01000004">
    <property type="protein sequence ID" value="KAK1541987.1"/>
    <property type="molecule type" value="Genomic_DNA"/>
</dbReference>
<gene>
    <name evidence="1" type="ORF">CPAR01_05374</name>
</gene>
<comment type="caution">
    <text evidence="1">The sequence shown here is derived from an EMBL/GenBank/DDBJ whole genome shotgun (WGS) entry which is preliminary data.</text>
</comment>
<evidence type="ECO:0000313" key="2">
    <source>
        <dbReference type="Proteomes" id="UP001241169"/>
    </source>
</evidence>
<organism evidence="1 2">
    <name type="scientific">Colletotrichum paranaense</name>
    <dbReference type="NCBI Taxonomy" id="1914294"/>
    <lineage>
        <taxon>Eukaryota</taxon>
        <taxon>Fungi</taxon>
        <taxon>Dikarya</taxon>
        <taxon>Ascomycota</taxon>
        <taxon>Pezizomycotina</taxon>
        <taxon>Sordariomycetes</taxon>
        <taxon>Hypocreomycetidae</taxon>
        <taxon>Glomerellales</taxon>
        <taxon>Glomerellaceae</taxon>
        <taxon>Colletotrichum</taxon>
        <taxon>Colletotrichum acutatum species complex</taxon>
    </lineage>
</organism>
<proteinExistence type="predicted"/>
<name>A0ABQ9SSB7_9PEZI</name>
<protein>
    <submittedName>
        <fullName evidence="1">Uncharacterized protein</fullName>
    </submittedName>
</protein>
<dbReference type="Proteomes" id="UP001241169">
    <property type="component" value="Unassembled WGS sequence"/>
</dbReference>
<feature type="non-terminal residue" evidence="1">
    <location>
        <position position="1"/>
    </location>
</feature>
<dbReference type="GeneID" id="85373552"/>
<accession>A0ABQ9SSB7</accession>